<reference evidence="2" key="1">
    <citation type="submission" date="2022-11" db="UniProtKB">
        <authorList>
            <consortium name="WormBaseParasite"/>
        </authorList>
    </citation>
    <scope>IDENTIFICATION</scope>
</reference>
<dbReference type="Proteomes" id="UP000887569">
    <property type="component" value="Unplaced"/>
</dbReference>
<dbReference type="AlphaFoldDB" id="A0A915CEU2"/>
<name>A0A915CEU2_PARUN</name>
<evidence type="ECO:0000313" key="1">
    <source>
        <dbReference type="Proteomes" id="UP000887569"/>
    </source>
</evidence>
<keyword evidence="1" id="KW-1185">Reference proteome</keyword>
<proteinExistence type="predicted"/>
<dbReference type="WBParaSite" id="PgR139_g001_t03">
    <property type="protein sequence ID" value="PgR139_g001_t03"/>
    <property type="gene ID" value="PgR139_g001"/>
</dbReference>
<sequence>KKKVMKLRSGPEYLQQLHVAHDFLTASSTIRSTFLKMLTIGSSAPTFYSATHQMLHVGRCPTVSFNLIFAVTTDSRN</sequence>
<accession>A0A915CEU2</accession>
<protein>
    <submittedName>
        <fullName evidence="2">Inositol hexakisphosphate and diphosphoinositol-pentakisphosphate kinase</fullName>
    </submittedName>
</protein>
<organism evidence="1 2">
    <name type="scientific">Parascaris univalens</name>
    <name type="common">Nematode worm</name>
    <dbReference type="NCBI Taxonomy" id="6257"/>
    <lineage>
        <taxon>Eukaryota</taxon>
        <taxon>Metazoa</taxon>
        <taxon>Ecdysozoa</taxon>
        <taxon>Nematoda</taxon>
        <taxon>Chromadorea</taxon>
        <taxon>Rhabditida</taxon>
        <taxon>Spirurina</taxon>
        <taxon>Ascaridomorpha</taxon>
        <taxon>Ascaridoidea</taxon>
        <taxon>Ascarididae</taxon>
        <taxon>Parascaris</taxon>
    </lineage>
</organism>
<evidence type="ECO:0000313" key="2">
    <source>
        <dbReference type="WBParaSite" id="PgR139_g001_t03"/>
    </source>
</evidence>